<gene>
    <name evidence="1" type="ORF">HY768_07805</name>
</gene>
<accession>A0A933IAA5</accession>
<sequence>MPHCKKNISLPEQATSFTKDFLDLWVSDKEGIKIGRVSDLAIKMGEEFPTVSSVVVAVKLRISLFGYAKFEAVVPWRQVKSLNEKGIALRIAYSEVKTGKLEQGELLLKTNVMDQQIVDNEGRKILRVNDVKLKCFSEHLRLVGVEVGIKGLLYRLGAGRRLERLANQLNVKIIENIIMWDLVEQFDNEMKRIKLSISQEILKDLINL</sequence>
<dbReference type="Gene3D" id="2.30.30.240">
    <property type="entry name" value="PRC-barrel domain"/>
    <property type="match status" value="1"/>
</dbReference>
<proteinExistence type="predicted"/>
<comment type="caution">
    <text evidence="1">The sequence shown here is derived from an EMBL/GenBank/DDBJ whole genome shotgun (WGS) entry which is preliminary data.</text>
</comment>
<reference evidence="1" key="1">
    <citation type="submission" date="2020-07" db="EMBL/GenBank/DDBJ databases">
        <title>Huge and variable diversity of episymbiotic CPR bacteria and DPANN archaea in groundwater ecosystems.</title>
        <authorList>
            <person name="He C.Y."/>
            <person name="Keren R."/>
            <person name="Whittaker M."/>
            <person name="Farag I.F."/>
            <person name="Doudna J."/>
            <person name="Cate J.H.D."/>
            <person name="Banfield J.F."/>
        </authorList>
    </citation>
    <scope>NUCLEOTIDE SEQUENCE</scope>
    <source>
        <strain evidence="1">NC_groundwater_1520_Pr4_B-0.1um_53_5</strain>
    </source>
</reference>
<dbReference type="EMBL" id="JACQXR010000101">
    <property type="protein sequence ID" value="MBI4727111.1"/>
    <property type="molecule type" value="Genomic_DNA"/>
</dbReference>
<organism evidence="1 2">
    <name type="scientific">candidate division TA06 bacterium</name>
    <dbReference type="NCBI Taxonomy" id="2250710"/>
    <lineage>
        <taxon>Bacteria</taxon>
        <taxon>Bacteria division TA06</taxon>
    </lineage>
</organism>
<dbReference type="Proteomes" id="UP000736328">
    <property type="component" value="Unassembled WGS sequence"/>
</dbReference>
<protein>
    <recommendedName>
        <fullName evidence="3">PRC-barrel domain-containing protein</fullName>
    </recommendedName>
</protein>
<dbReference type="AlphaFoldDB" id="A0A933IAA5"/>
<evidence type="ECO:0000313" key="2">
    <source>
        <dbReference type="Proteomes" id="UP000736328"/>
    </source>
</evidence>
<evidence type="ECO:0000313" key="1">
    <source>
        <dbReference type="EMBL" id="MBI4727111.1"/>
    </source>
</evidence>
<evidence type="ECO:0008006" key="3">
    <source>
        <dbReference type="Google" id="ProtNLM"/>
    </source>
</evidence>
<name>A0A933IAA5_UNCT6</name>